<proteinExistence type="predicted"/>
<gene>
    <name evidence="1" type="ORF">J9253_14185</name>
</gene>
<evidence type="ECO:0000313" key="2">
    <source>
        <dbReference type="Proteomes" id="UP000672039"/>
    </source>
</evidence>
<dbReference type="InterPro" id="IPR029060">
    <property type="entry name" value="PIN-like_dom_sf"/>
</dbReference>
<accession>A0ABX7WNU7</accession>
<keyword evidence="2" id="KW-1185">Reference proteome</keyword>
<dbReference type="EMBL" id="CP072801">
    <property type="protein sequence ID" value="QTR45145.1"/>
    <property type="molecule type" value="Genomic_DNA"/>
</dbReference>
<evidence type="ECO:0008006" key="3">
    <source>
        <dbReference type="Google" id="ProtNLM"/>
    </source>
</evidence>
<evidence type="ECO:0000313" key="1">
    <source>
        <dbReference type="EMBL" id="QTR45145.1"/>
    </source>
</evidence>
<protein>
    <recommendedName>
        <fullName evidence="3">PilT protein domain protein</fullName>
    </recommendedName>
</protein>
<dbReference type="Proteomes" id="UP000672039">
    <property type="component" value="Chromosome"/>
</dbReference>
<dbReference type="RefSeq" id="WP_210221573.1">
    <property type="nucleotide sequence ID" value="NZ_CP072801.1"/>
</dbReference>
<name>A0ABX7WNU7_9GAMM</name>
<reference evidence="1 2" key="1">
    <citation type="submission" date="2021-04" db="EMBL/GenBank/DDBJ databases">
        <title>Genomics, taxonomy and metabolism of representatives of sulfur bacteria of the genus Thiothrix: Thiothrix fructosivorans QT, Thiothrix unzii A1T and three new species, Thiothrix subterranea sp. nov., Thiothrix litoralis sp. nov. and 'Candidatus Thiothrix anitrata' sp. nov.</title>
        <authorList>
            <person name="Ravin N.V."/>
            <person name="Smolyakov D."/>
            <person name="Rudenko T.S."/>
            <person name="Mardanov A.V."/>
            <person name="Beletsky A.V."/>
            <person name="Markov N.D."/>
            <person name="Fomenkov A.I."/>
            <person name="Roberts R.J."/>
            <person name="Karnachuk O.V."/>
            <person name="Novikov A."/>
            <person name="Grabovich M.Y."/>
        </authorList>
    </citation>
    <scope>NUCLEOTIDE SEQUENCE [LARGE SCALE GENOMIC DNA]</scope>
    <source>
        <strain evidence="1 2">AS</strain>
    </source>
</reference>
<dbReference type="SUPFAM" id="SSF88723">
    <property type="entry name" value="PIN domain-like"/>
    <property type="match status" value="1"/>
</dbReference>
<organism evidence="1 2">
    <name type="scientific">Thiothrix litoralis</name>
    <dbReference type="NCBI Taxonomy" id="2891210"/>
    <lineage>
        <taxon>Bacteria</taxon>
        <taxon>Pseudomonadati</taxon>
        <taxon>Pseudomonadota</taxon>
        <taxon>Gammaproteobacteria</taxon>
        <taxon>Thiotrichales</taxon>
        <taxon>Thiotrichaceae</taxon>
        <taxon>Thiothrix</taxon>
    </lineage>
</organism>
<dbReference type="Gene3D" id="3.40.50.1010">
    <property type="entry name" value="5'-nuclease"/>
    <property type="match status" value="1"/>
</dbReference>
<sequence length="55" mass="6403">MALKTYMLDTCICSFIQREQPLQVLQRLQQARDQHDQVVISAITYAEMRFGATNK</sequence>